<dbReference type="GeneID" id="35440441"/>
<proteinExistence type="predicted"/>
<evidence type="ECO:0000313" key="2">
    <source>
        <dbReference type="Proteomes" id="UP000242254"/>
    </source>
</evidence>
<keyword evidence="2" id="KW-1185">Reference proteome</keyword>
<dbReference type="AlphaFoldDB" id="A0A2G4SKI1"/>
<accession>A0A2G4SKI1</accession>
<sequence length="163" mass="18310">MPNQIIPKGSLYWAVPVTVVAATVYTFSRLKAASIVPVSHPLVFVPSGEPSFDSANLDRIRADWRLRNNGIGLRDVSETQAEEMGEEMDLDEDPAFTHGKLLLLAEDKTMPQEMEYDIVPEDVPLVPEDNDSNMTLYYKAYGFEDIKQFIHFMQEEGGSVSKP</sequence>
<protein>
    <submittedName>
        <fullName evidence="1">Uncharacterized protein</fullName>
    </submittedName>
</protein>
<reference evidence="1 2" key="1">
    <citation type="journal article" date="2016" name="Proc. Natl. Acad. Sci. U.S.A.">
        <title>Lipid metabolic changes in an early divergent fungus govern the establishment of a mutualistic symbiosis with endobacteria.</title>
        <authorList>
            <person name="Lastovetsky O.A."/>
            <person name="Gaspar M.L."/>
            <person name="Mondo S.J."/>
            <person name="LaButti K.M."/>
            <person name="Sandor L."/>
            <person name="Grigoriev I.V."/>
            <person name="Henry S.A."/>
            <person name="Pawlowska T.E."/>
        </authorList>
    </citation>
    <scope>NUCLEOTIDE SEQUENCE [LARGE SCALE GENOMIC DNA]</scope>
    <source>
        <strain evidence="1 2">ATCC 52813</strain>
    </source>
</reference>
<dbReference type="Proteomes" id="UP000242254">
    <property type="component" value="Unassembled WGS sequence"/>
</dbReference>
<organism evidence="1 2">
    <name type="scientific">Rhizopus microsporus ATCC 52813</name>
    <dbReference type="NCBI Taxonomy" id="1340429"/>
    <lineage>
        <taxon>Eukaryota</taxon>
        <taxon>Fungi</taxon>
        <taxon>Fungi incertae sedis</taxon>
        <taxon>Mucoromycota</taxon>
        <taxon>Mucoromycotina</taxon>
        <taxon>Mucoromycetes</taxon>
        <taxon>Mucorales</taxon>
        <taxon>Mucorineae</taxon>
        <taxon>Rhizopodaceae</taxon>
        <taxon>Rhizopus</taxon>
    </lineage>
</organism>
<name>A0A2G4SKI1_RHIZD</name>
<evidence type="ECO:0000313" key="1">
    <source>
        <dbReference type="EMBL" id="PHZ09287.1"/>
    </source>
</evidence>
<dbReference type="RefSeq" id="XP_023462995.1">
    <property type="nucleotide sequence ID" value="XM_023609451.1"/>
</dbReference>
<gene>
    <name evidence="1" type="ORF">RHIMIDRAFT_240792</name>
</gene>
<dbReference type="EMBL" id="KZ303859">
    <property type="protein sequence ID" value="PHZ09287.1"/>
    <property type="molecule type" value="Genomic_DNA"/>
</dbReference>